<evidence type="ECO:0000313" key="3">
    <source>
        <dbReference type="Proteomes" id="UP000467840"/>
    </source>
</evidence>
<proteinExistence type="predicted"/>
<name>A0A6A6M224_HEVBR</name>
<sequence>MENNEGDLELPELPQIQERIPAFSENVQKECPSILQPLECSKWGEESELTENDGSKETLSSNPCDLSKFVRSESQQLLNLTNGRRCAICWYKELRQKHANSQPGAYVAQAPETPMDVDVLNPSTSITAEPNANIPSIIQQELAKYMKGKMIMDLLLLLISLIS</sequence>
<evidence type="ECO:0000256" key="1">
    <source>
        <dbReference type="SAM" id="MobiDB-lite"/>
    </source>
</evidence>
<accession>A0A6A6M224</accession>
<feature type="region of interest" description="Disordered" evidence="1">
    <location>
        <begin position="44"/>
        <end position="63"/>
    </location>
</feature>
<evidence type="ECO:0000313" key="2">
    <source>
        <dbReference type="EMBL" id="KAF2306356.1"/>
    </source>
</evidence>
<organism evidence="2 3">
    <name type="scientific">Hevea brasiliensis</name>
    <name type="common">Para rubber tree</name>
    <name type="synonym">Siphonia brasiliensis</name>
    <dbReference type="NCBI Taxonomy" id="3981"/>
    <lineage>
        <taxon>Eukaryota</taxon>
        <taxon>Viridiplantae</taxon>
        <taxon>Streptophyta</taxon>
        <taxon>Embryophyta</taxon>
        <taxon>Tracheophyta</taxon>
        <taxon>Spermatophyta</taxon>
        <taxon>Magnoliopsida</taxon>
        <taxon>eudicotyledons</taxon>
        <taxon>Gunneridae</taxon>
        <taxon>Pentapetalae</taxon>
        <taxon>rosids</taxon>
        <taxon>fabids</taxon>
        <taxon>Malpighiales</taxon>
        <taxon>Euphorbiaceae</taxon>
        <taxon>Crotonoideae</taxon>
        <taxon>Micrandreae</taxon>
        <taxon>Hevea</taxon>
    </lineage>
</organism>
<comment type="caution">
    <text evidence="2">The sequence shown here is derived from an EMBL/GenBank/DDBJ whole genome shotgun (WGS) entry which is preliminary data.</text>
</comment>
<dbReference type="Proteomes" id="UP000467840">
    <property type="component" value="Chromosome 9"/>
</dbReference>
<dbReference type="AlphaFoldDB" id="A0A6A6M224"/>
<gene>
    <name evidence="2" type="ORF">GH714_017006</name>
</gene>
<keyword evidence="3" id="KW-1185">Reference proteome</keyword>
<reference evidence="2 3" key="1">
    <citation type="journal article" date="2020" name="Mol. Plant">
        <title>The Chromosome-Based Rubber Tree Genome Provides New Insights into Spurge Genome Evolution and Rubber Biosynthesis.</title>
        <authorList>
            <person name="Liu J."/>
            <person name="Shi C."/>
            <person name="Shi C.C."/>
            <person name="Li W."/>
            <person name="Zhang Q.J."/>
            <person name="Zhang Y."/>
            <person name="Li K."/>
            <person name="Lu H.F."/>
            <person name="Shi C."/>
            <person name="Zhu S.T."/>
            <person name="Xiao Z.Y."/>
            <person name="Nan H."/>
            <person name="Yue Y."/>
            <person name="Zhu X.G."/>
            <person name="Wu Y."/>
            <person name="Hong X.N."/>
            <person name="Fan G.Y."/>
            <person name="Tong Y."/>
            <person name="Zhang D."/>
            <person name="Mao C.L."/>
            <person name="Liu Y.L."/>
            <person name="Hao S.J."/>
            <person name="Liu W.Q."/>
            <person name="Lv M.Q."/>
            <person name="Zhang H.B."/>
            <person name="Liu Y."/>
            <person name="Hu-Tang G.R."/>
            <person name="Wang J.P."/>
            <person name="Wang J.H."/>
            <person name="Sun Y.H."/>
            <person name="Ni S.B."/>
            <person name="Chen W.B."/>
            <person name="Zhang X.C."/>
            <person name="Jiao Y.N."/>
            <person name="Eichler E.E."/>
            <person name="Li G.H."/>
            <person name="Liu X."/>
            <person name="Gao L.Z."/>
        </authorList>
    </citation>
    <scope>NUCLEOTIDE SEQUENCE [LARGE SCALE GENOMIC DNA]</scope>
    <source>
        <strain evidence="3">cv. GT1</strain>
        <tissue evidence="2">Leaf</tissue>
    </source>
</reference>
<protein>
    <submittedName>
        <fullName evidence="2">Uncharacterized protein</fullName>
    </submittedName>
</protein>
<dbReference type="EMBL" id="JAAGAX010000008">
    <property type="protein sequence ID" value="KAF2306356.1"/>
    <property type="molecule type" value="Genomic_DNA"/>
</dbReference>